<feature type="binding site" evidence="10">
    <location>
        <position position="622"/>
    </location>
    <ligand>
        <name>ATP</name>
        <dbReference type="ChEBI" id="CHEBI:30616"/>
    </ligand>
</feature>
<keyword evidence="6 10" id="KW-0067">ATP-binding</keyword>
<evidence type="ECO:0000259" key="12">
    <source>
        <dbReference type="PROSITE" id="PS50011"/>
    </source>
</evidence>
<dbReference type="InterPro" id="IPR000719">
    <property type="entry name" value="Prot_kinase_dom"/>
</dbReference>
<evidence type="ECO:0000256" key="7">
    <source>
        <dbReference type="ARBA" id="ARBA00037982"/>
    </source>
</evidence>
<dbReference type="InterPro" id="IPR011009">
    <property type="entry name" value="Kinase-like_dom_sf"/>
</dbReference>
<comment type="similarity">
    <text evidence="7">Belongs to the protein kinase superfamily. Ser/Thr protein kinase family. GCN2 subfamily.</text>
</comment>
<feature type="region of interest" description="Disordered" evidence="11">
    <location>
        <begin position="1"/>
        <end position="26"/>
    </location>
</feature>
<dbReference type="CDD" id="cd14046">
    <property type="entry name" value="STKc_EIF2AK4_GCN2_rpt2"/>
    <property type="match status" value="1"/>
</dbReference>
<dbReference type="Pfam" id="PF12745">
    <property type="entry name" value="HGTP_anticodon2"/>
    <property type="match status" value="1"/>
</dbReference>
<dbReference type="EMBL" id="JBFMKM010000008">
    <property type="protein sequence ID" value="KAL1304425.1"/>
    <property type="molecule type" value="Genomic_DNA"/>
</dbReference>
<dbReference type="PROSITE" id="PS50011">
    <property type="entry name" value="PROTEIN_KINASE_DOM"/>
    <property type="match status" value="2"/>
</dbReference>
<keyword evidence="3" id="KW-0808">Transferase</keyword>
<dbReference type="RefSeq" id="XP_069200700.1">
    <property type="nucleotide sequence ID" value="XM_069342891.1"/>
</dbReference>
<keyword evidence="5" id="KW-0418">Kinase</keyword>
<sequence>MAPKSPWKTNTPKNNKKNDGQFASTKQANVAGLHVNQIDEPGSVNYAEVQSDEIEVLKAIYMEDYEEVEVKSAWSTTSDKAFRLTLRSFSDEETYVVLSVKLTATYPRSPPVLQVKGLEKLHTTARNQVQKIIQSRPGELSGEAMIHAIATDIQDVLEDAVLSRERGVLPSLEEERMIQENVAEQQAKELEADEAKRAEAVQAEEDRMMDQMVQQEIERRDKHRSKARRTSEAEKGNANADDIRFDQTISLTRADLIDFSTVSLVSSISSKGSAKISAAKPKVIGHTTLETELLAVRQVRLNLPPGESSSWSELLELEEILEQLKGMRQANIVNLYAFKIEKIENEVGLESQNRVVTVLTDLANRGSLAEMLEDGQTVPLPKARQWSLDLLEALDFYHRNGMIHKRIHPGNVLFFRSQSGVTMPKLADAGYEDRLLRLQGRSSTGEKAKKMVAWLAPEVAVDHTTHTRRSDIWDFGVLLIQMLFGTTITRKHASPHTLLESLDLSESLEAVLLKVFSKDARERPTAFDLMPSEFFRSDGPLTSAERSHSSRHRRLSSSQGFSGQRSPIARRSRQNSASATEAPSVSRYLNDFVELGRLGKGGFGEVVKARNKADGGVYAIKKIKQTSVEQLQQVLSEAMLLHRLNNAYVVRYFSAWVEDDFSSTSAIEEDSVTESYGTSTGQDIEFGLSSRGLDFASSQGYNIEFGEDSSEDDGSSAEDDEDDEDEDVSSGTETGGHQTHMQAGARGPISERAIHDSHTTDSSPLMKTRSKSHRIARSVLYIQMEYCERHTLRDIIRRDIYEKPQEGWQMLRQVVEGLAHIHSHGIIHRDLKPDNIFIDITGIPRIGDFGLATTSRQLGTDKILASTNTGEDMTRSIGTALYVAPEISSGTGSYNDKVDMYSLGIIFFEMCYPLKTAMERHQVILQIREKVHVLPPAFANSEKSKQADVIMSLINHTPSERPSSHELLRSGKLPVPLEDETILQIIDSLEDTRSYYYQKVMASLFTPSRVQRARALAWEAGVKEHIATEEEMGIRDDAHQLIHSLLRHHGAQEMNRSVIHDRSNDYAASDVFQLLDASGNLLQLAYDYTLPYARQLAKHPPVLPVQKSFVFGRVYRDVLTGGPPKALGIIDFDIASRYPRQLALHEAECMKAVENIIDNIPALSALTTLFHLNHSDLLELILDHCRIDKAQRTAVKEILSKLNFHRYTWKKIRAELRAPLLAIPSTSLDELQKFDFRETWDKTQERLLSIFLKPTYANRLRRPLEQIRNTIEYMKVLGVRKKVFVSPLSCINEKYYAHGLMFQCVNDKKNQALILAAGGRYDSLIEAHRARGQPTAGTCHAVGVSIGWDSIVNCILRHRKNTSTSTYLKKGAEEISPAHDALRCEILIASSDQNVLDTVGARLLPTLWGAKFSAELAIDTGVVDDLLGRRLDTSHTWVIIVKHDPSVVKVWSSFYGTMTEVSSQRLLQSLHAEQKEREHEASAKLTKQATLVRHHSHNAADDENQGESQVRVLLAQHKSKKSNKYNIINKARERWHALLKELQSGPILAIETRDETLEAIQQTKLSDVDSWKKVIQTAPVSDRQYLSQVQEELLDIKAKWTKSDSPQVAGLYNFRSGACIYYDLGI</sequence>
<evidence type="ECO:0000256" key="9">
    <source>
        <dbReference type="ARBA" id="ARBA00048679"/>
    </source>
</evidence>
<dbReference type="InterPro" id="IPR008271">
    <property type="entry name" value="Ser/Thr_kinase_AS"/>
</dbReference>
<dbReference type="CDD" id="cd23823">
    <property type="entry name" value="RWD_GCN2"/>
    <property type="match status" value="1"/>
</dbReference>
<evidence type="ECO:0000256" key="10">
    <source>
        <dbReference type="PROSITE-ProRule" id="PRU10141"/>
    </source>
</evidence>
<dbReference type="Pfam" id="PF13393">
    <property type="entry name" value="tRNA-synt_His"/>
    <property type="match status" value="1"/>
</dbReference>
<evidence type="ECO:0000256" key="11">
    <source>
        <dbReference type="SAM" id="MobiDB-lite"/>
    </source>
</evidence>
<keyword evidence="15" id="KW-1185">Reference proteome</keyword>
<dbReference type="PANTHER" id="PTHR11042">
    <property type="entry name" value="EUKARYOTIC TRANSLATION INITIATION FACTOR 2-ALPHA KINASE EIF2-ALPHA KINASE -RELATED"/>
    <property type="match status" value="1"/>
</dbReference>
<dbReference type="InterPro" id="IPR016135">
    <property type="entry name" value="UBQ-conjugating_enzyme/RWD"/>
</dbReference>
<dbReference type="PROSITE" id="PS50908">
    <property type="entry name" value="RWD"/>
    <property type="match status" value="1"/>
</dbReference>
<dbReference type="Gene3D" id="3.30.200.20">
    <property type="entry name" value="Phosphorylase Kinase, domain 1"/>
    <property type="match status" value="1"/>
</dbReference>
<dbReference type="Pfam" id="PF00069">
    <property type="entry name" value="Pkinase"/>
    <property type="match status" value="3"/>
</dbReference>
<feature type="region of interest" description="Disordered" evidence="11">
    <location>
        <begin position="217"/>
        <end position="239"/>
    </location>
</feature>
<comment type="catalytic activity">
    <reaction evidence="9">
        <text>L-seryl-[protein] + ATP = O-phospho-L-seryl-[protein] + ADP + H(+)</text>
        <dbReference type="Rhea" id="RHEA:17989"/>
        <dbReference type="Rhea" id="RHEA-COMP:9863"/>
        <dbReference type="Rhea" id="RHEA-COMP:11604"/>
        <dbReference type="ChEBI" id="CHEBI:15378"/>
        <dbReference type="ChEBI" id="CHEBI:29999"/>
        <dbReference type="ChEBI" id="CHEBI:30616"/>
        <dbReference type="ChEBI" id="CHEBI:83421"/>
        <dbReference type="ChEBI" id="CHEBI:456216"/>
        <dbReference type="EC" id="2.7.11.1"/>
    </reaction>
</comment>
<evidence type="ECO:0000259" key="13">
    <source>
        <dbReference type="PROSITE" id="PS50908"/>
    </source>
</evidence>
<comment type="caution">
    <text evidence="14">The sequence shown here is derived from an EMBL/GenBank/DDBJ whole genome shotgun (WGS) entry which is preliminary data.</text>
</comment>
<dbReference type="SMART" id="SM00591">
    <property type="entry name" value="RWD"/>
    <property type="match status" value="1"/>
</dbReference>
<feature type="domain" description="Protein kinase" evidence="12">
    <location>
        <begin position="592"/>
        <end position="973"/>
    </location>
</feature>
<accession>A0ABR3PE40</accession>
<keyword evidence="4 10" id="KW-0547">Nucleotide-binding</keyword>
<evidence type="ECO:0000256" key="4">
    <source>
        <dbReference type="ARBA" id="ARBA00022741"/>
    </source>
</evidence>
<dbReference type="Gene3D" id="3.30.930.10">
    <property type="entry name" value="Bira Bifunctional Protein, Domain 2"/>
    <property type="match status" value="1"/>
</dbReference>
<dbReference type="PIRSF" id="PIRSF000660">
    <property type="entry name" value="Ser/Thr_PK_GCN2"/>
    <property type="match status" value="1"/>
</dbReference>
<dbReference type="SUPFAM" id="SSF54495">
    <property type="entry name" value="UBC-like"/>
    <property type="match status" value="1"/>
</dbReference>
<reference evidence="14 15" key="1">
    <citation type="submission" date="2024-07" db="EMBL/GenBank/DDBJ databases">
        <title>Draft sequence of the Neodothiora populina.</title>
        <authorList>
            <person name="Drown D.D."/>
            <person name="Schuette U.S."/>
            <person name="Buechlein A.B."/>
            <person name="Rusch D.R."/>
            <person name="Winton L.W."/>
            <person name="Adams G.A."/>
        </authorList>
    </citation>
    <scope>NUCLEOTIDE SEQUENCE [LARGE SCALE GENOMIC DNA]</scope>
    <source>
        <strain evidence="14 15">CPC 39397</strain>
    </source>
</reference>
<dbReference type="Proteomes" id="UP001562354">
    <property type="component" value="Unassembled WGS sequence"/>
</dbReference>
<name>A0ABR3PE40_9PEZI</name>
<feature type="domain" description="RWD" evidence="13">
    <location>
        <begin position="52"/>
        <end position="160"/>
    </location>
</feature>
<proteinExistence type="inferred from homology"/>
<evidence type="ECO:0000256" key="3">
    <source>
        <dbReference type="ARBA" id="ARBA00022679"/>
    </source>
</evidence>
<feature type="domain" description="Protein kinase" evidence="12">
    <location>
        <begin position="262"/>
        <end position="535"/>
    </location>
</feature>
<dbReference type="GeneID" id="95977124"/>
<dbReference type="Gene3D" id="3.10.110.10">
    <property type="entry name" value="Ubiquitin Conjugating Enzyme"/>
    <property type="match status" value="1"/>
</dbReference>
<dbReference type="InterPro" id="IPR024435">
    <property type="entry name" value="HisRS-related_dom"/>
</dbReference>
<evidence type="ECO:0000256" key="6">
    <source>
        <dbReference type="ARBA" id="ARBA00022840"/>
    </source>
</evidence>
<dbReference type="Pfam" id="PF05773">
    <property type="entry name" value="RWD"/>
    <property type="match status" value="1"/>
</dbReference>
<dbReference type="SUPFAM" id="SSF55681">
    <property type="entry name" value="Class II aaRS and biotin synthetases"/>
    <property type="match status" value="1"/>
</dbReference>
<feature type="compositionally biased region" description="Acidic residues" evidence="11">
    <location>
        <begin position="705"/>
        <end position="728"/>
    </location>
</feature>
<feature type="compositionally biased region" description="Basic and acidic residues" evidence="11">
    <location>
        <begin position="229"/>
        <end position="239"/>
    </location>
</feature>
<protein>
    <recommendedName>
        <fullName evidence="1">non-specific serine/threonine protein kinase</fullName>
        <ecNumber evidence="1">2.7.11.1</ecNumber>
    </recommendedName>
</protein>
<organism evidence="14 15">
    <name type="scientific">Neodothiora populina</name>
    <dbReference type="NCBI Taxonomy" id="2781224"/>
    <lineage>
        <taxon>Eukaryota</taxon>
        <taxon>Fungi</taxon>
        <taxon>Dikarya</taxon>
        <taxon>Ascomycota</taxon>
        <taxon>Pezizomycotina</taxon>
        <taxon>Dothideomycetes</taxon>
        <taxon>Dothideomycetidae</taxon>
        <taxon>Dothideales</taxon>
        <taxon>Dothioraceae</taxon>
        <taxon>Neodothiora</taxon>
    </lineage>
</organism>
<evidence type="ECO:0000256" key="8">
    <source>
        <dbReference type="ARBA" id="ARBA00047899"/>
    </source>
</evidence>
<dbReference type="InterPro" id="IPR041715">
    <property type="entry name" value="HisRS-like_core"/>
</dbReference>
<dbReference type="CDD" id="cd14012">
    <property type="entry name" value="PK_eIF2AK_GCN2_rpt1"/>
    <property type="match status" value="1"/>
</dbReference>
<dbReference type="InterPro" id="IPR016255">
    <property type="entry name" value="Gcn2"/>
</dbReference>
<evidence type="ECO:0000256" key="5">
    <source>
        <dbReference type="ARBA" id="ARBA00022777"/>
    </source>
</evidence>
<evidence type="ECO:0000313" key="15">
    <source>
        <dbReference type="Proteomes" id="UP001562354"/>
    </source>
</evidence>
<evidence type="ECO:0000256" key="1">
    <source>
        <dbReference type="ARBA" id="ARBA00012513"/>
    </source>
</evidence>
<dbReference type="Gene3D" id="1.10.510.10">
    <property type="entry name" value="Transferase(Phosphotransferase) domain 1"/>
    <property type="match status" value="2"/>
</dbReference>
<dbReference type="InterPro" id="IPR050339">
    <property type="entry name" value="CC_SR_Kinase"/>
</dbReference>
<feature type="region of interest" description="Disordered" evidence="11">
    <location>
        <begin position="703"/>
        <end position="745"/>
    </location>
</feature>
<dbReference type="SUPFAM" id="SSF56112">
    <property type="entry name" value="Protein kinase-like (PK-like)"/>
    <property type="match status" value="2"/>
</dbReference>
<dbReference type="EC" id="2.7.11.1" evidence="1"/>
<dbReference type="PANTHER" id="PTHR11042:SF136">
    <property type="entry name" value="EIF-2-ALPHA KINASE GCN2"/>
    <property type="match status" value="1"/>
</dbReference>
<keyword evidence="2" id="KW-0723">Serine/threonine-protein kinase</keyword>
<dbReference type="PROSITE" id="PS00107">
    <property type="entry name" value="PROTEIN_KINASE_ATP"/>
    <property type="match status" value="1"/>
</dbReference>
<dbReference type="PROSITE" id="PS00108">
    <property type="entry name" value="PROTEIN_KINASE_ST"/>
    <property type="match status" value="1"/>
</dbReference>
<dbReference type="SMART" id="SM00220">
    <property type="entry name" value="S_TKc"/>
    <property type="match status" value="2"/>
</dbReference>
<feature type="region of interest" description="Disordered" evidence="11">
    <location>
        <begin position="538"/>
        <end position="582"/>
    </location>
</feature>
<dbReference type="InterPro" id="IPR045864">
    <property type="entry name" value="aa-tRNA-synth_II/BPL/LPL"/>
</dbReference>
<evidence type="ECO:0000256" key="2">
    <source>
        <dbReference type="ARBA" id="ARBA00022527"/>
    </source>
</evidence>
<gene>
    <name evidence="14" type="ORF">AAFC00_003423</name>
</gene>
<evidence type="ECO:0000313" key="14">
    <source>
        <dbReference type="EMBL" id="KAL1304425.1"/>
    </source>
</evidence>
<dbReference type="InterPro" id="IPR017441">
    <property type="entry name" value="Protein_kinase_ATP_BS"/>
</dbReference>
<comment type="catalytic activity">
    <reaction evidence="8">
        <text>L-threonyl-[protein] + ATP = O-phospho-L-threonyl-[protein] + ADP + H(+)</text>
        <dbReference type="Rhea" id="RHEA:46608"/>
        <dbReference type="Rhea" id="RHEA-COMP:11060"/>
        <dbReference type="Rhea" id="RHEA-COMP:11605"/>
        <dbReference type="ChEBI" id="CHEBI:15378"/>
        <dbReference type="ChEBI" id="CHEBI:30013"/>
        <dbReference type="ChEBI" id="CHEBI:30616"/>
        <dbReference type="ChEBI" id="CHEBI:61977"/>
        <dbReference type="ChEBI" id="CHEBI:456216"/>
        <dbReference type="EC" id="2.7.11.1"/>
    </reaction>
</comment>
<dbReference type="InterPro" id="IPR006575">
    <property type="entry name" value="RWD_dom"/>
</dbReference>